<organism evidence="2 3">
    <name type="scientific">Spodoptera exigua</name>
    <name type="common">Beet armyworm</name>
    <name type="synonym">Noctua fulgens</name>
    <dbReference type="NCBI Taxonomy" id="7107"/>
    <lineage>
        <taxon>Eukaryota</taxon>
        <taxon>Metazoa</taxon>
        <taxon>Ecdysozoa</taxon>
        <taxon>Arthropoda</taxon>
        <taxon>Hexapoda</taxon>
        <taxon>Insecta</taxon>
        <taxon>Pterygota</taxon>
        <taxon>Neoptera</taxon>
        <taxon>Endopterygota</taxon>
        <taxon>Lepidoptera</taxon>
        <taxon>Glossata</taxon>
        <taxon>Ditrysia</taxon>
        <taxon>Noctuoidea</taxon>
        <taxon>Noctuidae</taxon>
        <taxon>Amphipyrinae</taxon>
        <taxon>Spodoptera</taxon>
    </lineage>
</organism>
<name>A0A922M9J0_SPOEX</name>
<protein>
    <submittedName>
        <fullName evidence="2">Uncharacterized protein</fullName>
    </submittedName>
</protein>
<feature type="region of interest" description="Disordered" evidence="1">
    <location>
        <begin position="125"/>
        <end position="147"/>
    </location>
</feature>
<feature type="compositionally biased region" description="Basic and acidic residues" evidence="1">
    <location>
        <begin position="67"/>
        <end position="78"/>
    </location>
</feature>
<dbReference type="Proteomes" id="UP000814243">
    <property type="component" value="Unassembled WGS sequence"/>
</dbReference>
<comment type="caution">
    <text evidence="2">The sequence shown here is derived from an EMBL/GenBank/DDBJ whole genome shotgun (WGS) entry which is preliminary data.</text>
</comment>
<feature type="region of interest" description="Disordered" evidence="1">
    <location>
        <begin position="44"/>
        <end position="78"/>
    </location>
</feature>
<reference evidence="2" key="1">
    <citation type="journal article" date="2021" name="G3 (Bethesda)">
        <title>Genome and transcriptome analysis of the beet armyworm Spodoptera exigua reveals targets for pest control. .</title>
        <authorList>
            <person name="Simon S."/>
            <person name="Breeschoten T."/>
            <person name="Jansen H.J."/>
            <person name="Dirks R.P."/>
            <person name="Schranz M.E."/>
            <person name="Ros V.I.D."/>
        </authorList>
    </citation>
    <scope>NUCLEOTIDE SEQUENCE</scope>
    <source>
        <strain evidence="2">TB_SE_WUR_2020</strain>
    </source>
</reference>
<dbReference type="PANTHER" id="PTHR41148:SF1">
    <property type="entry name" value="LP09875P"/>
    <property type="match status" value="1"/>
</dbReference>
<dbReference type="EMBL" id="JACEFF010000698">
    <property type="protein sequence ID" value="KAH9632699.1"/>
    <property type="molecule type" value="Genomic_DNA"/>
</dbReference>
<gene>
    <name evidence="2" type="ORF">HF086_016898</name>
</gene>
<evidence type="ECO:0000313" key="2">
    <source>
        <dbReference type="EMBL" id="KAH9632699.1"/>
    </source>
</evidence>
<evidence type="ECO:0000313" key="3">
    <source>
        <dbReference type="Proteomes" id="UP000814243"/>
    </source>
</evidence>
<evidence type="ECO:0000256" key="1">
    <source>
        <dbReference type="SAM" id="MobiDB-lite"/>
    </source>
</evidence>
<dbReference type="AlphaFoldDB" id="A0A922M9J0"/>
<accession>A0A922M9J0</accession>
<proteinExistence type="predicted"/>
<dbReference type="PANTHER" id="PTHR41148">
    <property type="entry name" value="LP09875P"/>
    <property type="match status" value="1"/>
</dbReference>
<sequence>MKTNKSFSLVHRCDSDHTAEMLYTHLQALIERPENQKKFADIERKLQMRGALPSTKKPPDSSLGSEVSRESDSGSNEERCVANLYDSLAAELKQKLSTGKRGLGQSHSFIFVGRHASMRFATVFGKKPDTSSTSGLRYGAPSEGKPL</sequence>